<organism evidence="8 9">
    <name type="scientific">Kineosporia babensis</name>
    <dbReference type="NCBI Taxonomy" id="499548"/>
    <lineage>
        <taxon>Bacteria</taxon>
        <taxon>Bacillati</taxon>
        <taxon>Actinomycetota</taxon>
        <taxon>Actinomycetes</taxon>
        <taxon>Kineosporiales</taxon>
        <taxon>Kineosporiaceae</taxon>
        <taxon>Kineosporia</taxon>
    </lineage>
</organism>
<evidence type="ECO:0000259" key="6">
    <source>
        <dbReference type="Pfam" id="PF00389"/>
    </source>
</evidence>
<dbReference type="FunFam" id="3.40.50.720:FF:000213">
    <property type="entry name" value="Putative 2-hydroxyacid dehydrogenase"/>
    <property type="match status" value="1"/>
</dbReference>
<keyword evidence="2" id="KW-0521">NADP</keyword>
<dbReference type="PANTHER" id="PTHR10996">
    <property type="entry name" value="2-HYDROXYACID DEHYDROGENASE-RELATED"/>
    <property type="match status" value="1"/>
</dbReference>
<keyword evidence="4" id="KW-0520">NAD</keyword>
<dbReference type="GO" id="GO:0005829">
    <property type="term" value="C:cytosol"/>
    <property type="evidence" value="ECO:0007669"/>
    <property type="project" value="TreeGrafter"/>
</dbReference>
<dbReference type="GO" id="GO:0051287">
    <property type="term" value="F:NAD binding"/>
    <property type="evidence" value="ECO:0007669"/>
    <property type="project" value="InterPro"/>
</dbReference>
<comment type="similarity">
    <text evidence="1 5">Belongs to the D-isomer specific 2-hydroxyacid dehydrogenase family.</text>
</comment>
<keyword evidence="3 5" id="KW-0560">Oxidoreductase</keyword>
<reference evidence="8" key="1">
    <citation type="submission" date="2021-11" db="EMBL/GenBank/DDBJ databases">
        <title>Streptomyces corallinus and Kineosporia corallina sp. nov., two new coral-derived marine actinobacteria.</title>
        <authorList>
            <person name="Buangrab K."/>
            <person name="Sutthacheep M."/>
            <person name="Yeemin T."/>
            <person name="Harunari E."/>
            <person name="Igarashi Y."/>
            <person name="Sripreechasak P."/>
            <person name="Kanchanasin P."/>
            <person name="Tanasupawat S."/>
            <person name="Phongsopitanun W."/>
        </authorList>
    </citation>
    <scope>NUCLEOTIDE SEQUENCE</scope>
    <source>
        <strain evidence="8">JCM 31032</strain>
    </source>
</reference>
<feature type="domain" description="D-isomer specific 2-hydroxyacid dehydrogenase catalytic" evidence="6">
    <location>
        <begin position="28"/>
        <end position="310"/>
    </location>
</feature>
<evidence type="ECO:0000313" key="8">
    <source>
        <dbReference type="EMBL" id="MCD5309607.1"/>
    </source>
</evidence>
<dbReference type="InterPro" id="IPR050223">
    <property type="entry name" value="D-isomer_2-hydroxyacid_DH"/>
</dbReference>
<dbReference type="PANTHER" id="PTHR10996:SF178">
    <property type="entry name" value="2-HYDROXYACID DEHYDROGENASE YGL185C-RELATED"/>
    <property type="match status" value="1"/>
</dbReference>
<dbReference type="Pfam" id="PF00389">
    <property type="entry name" value="2-Hacid_dh"/>
    <property type="match status" value="1"/>
</dbReference>
<accession>A0A9X1N761</accession>
<dbReference type="CDD" id="cd12156">
    <property type="entry name" value="HPPR"/>
    <property type="match status" value="1"/>
</dbReference>
<dbReference type="Gene3D" id="3.40.50.720">
    <property type="entry name" value="NAD(P)-binding Rossmann-like Domain"/>
    <property type="match status" value="2"/>
</dbReference>
<protein>
    <submittedName>
        <fullName evidence="8">2-hydroxyacid dehydrogenase</fullName>
    </submittedName>
</protein>
<dbReference type="Pfam" id="PF02826">
    <property type="entry name" value="2-Hacid_dh_C"/>
    <property type="match status" value="1"/>
</dbReference>
<evidence type="ECO:0000256" key="3">
    <source>
        <dbReference type="ARBA" id="ARBA00023002"/>
    </source>
</evidence>
<name>A0A9X1N761_9ACTN</name>
<feature type="domain" description="D-isomer specific 2-hydroxyacid dehydrogenase NAD-binding" evidence="7">
    <location>
        <begin position="107"/>
        <end position="279"/>
    </location>
</feature>
<dbReference type="GO" id="GO:0030267">
    <property type="term" value="F:glyoxylate reductase (NADPH) activity"/>
    <property type="evidence" value="ECO:0007669"/>
    <property type="project" value="TreeGrafter"/>
</dbReference>
<evidence type="ECO:0000256" key="2">
    <source>
        <dbReference type="ARBA" id="ARBA00022857"/>
    </source>
</evidence>
<dbReference type="EMBL" id="JAJOMB010000001">
    <property type="protein sequence ID" value="MCD5309607.1"/>
    <property type="molecule type" value="Genomic_DNA"/>
</dbReference>
<proteinExistence type="inferred from homology"/>
<gene>
    <name evidence="8" type="ORF">LR394_01775</name>
</gene>
<evidence type="ECO:0000313" key="9">
    <source>
        <dbReference type="Proteomes" id="UP001138997"/>
    </source>
</evidence>
<comment type="caution">
    <text evidence="8">The sequence shown here is derived from an EMBL/GenBank/DDBJ whole genome shotgun (WGS) entry which is preliminary data.</text>
</comment>
<dbReference type="RefSeq" id="WP_231438531.1">
    <property type="nucleotide sequence ID" value="NZ_JAJOMB010000001.1"/>
</dbReference>
<keyword evidence="9" id="KW-1185">Reference proteome</keyword>
<dbReference type="InterPro" id="IPR036291">
    <property type="entry name" value="NAD(P)-bd_dom_sf"/>
</dbReference>
<dbReference type="Proteomes" id="UP001138997">
    <property type="component" value="Unassembled WGS sequence"/>
</dbReference>
<dbReference type="InterPro" id="IPR006139">
    <property type="entry name" value="D-isomer_2_OHA_DH_cat_dom"/>
</dbReference>
<dbReference type="SUPFAM" id="SSF51735">
    <property type="entry name" value="NAD(P)-binding Rossmann-fold domains"/>
    <property type="match status" value="1"/>
</dbReference>
<sequence length="311" mass="32782">MTVLQVGPLMPTLTETLQRRYQALLLPEEGELRTAFLAEQAAGVDVAVTSGGTGVSGALMAQLPNLKAVINFGVGYDTTDVDAARERSILVSNTPDVLTDCVADTAVALLLDVMRGFSASDRFVRAGQWPEGKFPLTRQASNRKVGILGLGRIGGAIAHRLVAFGSTISYHNRRQVAASPYRYYADLAEMARDVDVLVVAAAGGAATQGLVSREVLTALGPHGYLVNIARGSVVDEDALVELLVSGGLAGAGLDVFAHEPKVPQPLLELDNVVLLPHVGSGTVETRAEMESLTLANLDSFLHSAIVLNPVY</sequence>
<evidence type="ECO:0000259" key="7">
    <source>
        <dbReference type="Pfam" id="PF02826"/>
    </source>
</evidence>
<dbReference type="InterPro" id="IPR029752">
    <property type="entry name" value="D-isomer_DH_CS1"/>
</dbReference>
<evidence type="ECO:0000256" key="4">
    <source>
        <dbReference type="ARBA" id="ARBA00023027"/>
    </source>
</evidence>
<evidence type="ECO:0000256" key="1">
    <source>
        <dbReference type="ARBA" id="ARBA00005854"/>
    </source>
</evidence>
<dbReference type="GO" id="GO:0016618">
    <property type="term" value="F:hydroxypyruvate reductase [NAD(P)H] activity"/>
    <property type="evidence" value="ECO:0007669"/>
    <property type="project" value="TreeGrafter"/>
</dbReference>
<evidence type="ECO:0000256" key="5">
    <source>
        <dbReference type="RuleBase" id="RU003719"/>
    </source>
</evidence>
<dbReference type="InterPro" id="IPR006140">
    <property type="entry name" value="D-isomer_DH_NAD-bd"/>
</dbReference>
<dbReference type="AlphaFoldDB" id="A0A9X1N761"/>
<dbReference type="PROSITE" id="PS00065">
    <property type="entry name" value="D_2_HYDROXYACID_DH_1"/>
    <property type="match status" value="1"/>
</dbReference>
<dbReference type="SUPFAM" id="SSF52283">
    <property type="entry name" value="Formate/glycerate dehydrogenase catalytic domain-like"/>
    <property type="match status" value="1"/>
</dbReference>